<comment type="function">
    <text evidence="6">Sigma factors are initiation factors that promote the attachment of RNA polymerase to specific initiation sites and are then released.</text>
</comment>
<accession>A0ABV2KEK0</accession>
<dbReference type="NCBIfam" id="TIGR02895">
    <property type="entry name" value="spore_sigI"/>
    <property type="match status" value="1"/>
</dbReference>
<dbReference type="PIRSF" id="PIRSF038953">
    <property type="entry name" value="SigI"/>
    <property type="match status" value="1"/>
</dbReference>
<evidence type="ECO:0000256" key="2">
    <source>
        <dbReference type="ARBA" id="ARBA00023015"/>
    </source>
</evidence>
<dbReference type="InterPro" id="IPR014244">
    <property type="entry name" value="RNA_pol_sigma-I"/>
</dbReference>
<name>A0ABV2KEK0_SPOPS</name>
<keyword evidence="6" id="KW-0346">Stress response</keyword>
<dbReference type="InterPro" id="IPR007627">
    <property type="entry name" value="RNA_pol_sigma70_r2"/>
</dbReference>
<keyword evidence="5 6" id="KW-0804">Transcription</keyword>
<keyword evidence="2 6" id="KW-0805">Transcription regulation</keyword>
<comment type="caution">
    <text evidence="8">The sequence shown here is derived from an EMBL/GenBank/DDBJ whole genome shotgun (WGS) entry which is preliminary data.</text>
</comment>
<dbReference type="HAMAP" id="MF_02064">
    <property type="entry name" value="Sigma70_SigI"/>
    <property type="match status" value="1"/>
</dbReference>
<dbReference type="EMBL" id="JBEPME010000011">
    <property type="protein sequence ID" value="MET3659504.1"/>
    <property type="molecule type" value="Genomic_DNA"/>
</dbReference>
<reference evidence="8 9" key="1">
    <citation type="submission" date="2024-06" db="EMBL/GenBank/DDBJ databases">
        <title>Sorghum-associated microbial communities from plants grown in Nebraska, USA.</title>
        <authorList>
            <person name="Schachtman D."/>
        </authorList>
    </citation>
    <scope>NUCLEOTIDE SEQUENCE [LARGE SCALE GENOMIC DNA]</scope>
    <source>
        <strain evidence="8 9">1288</strain>
    </source>
</reference>
<comment type="similarity">
    <text evidence="6">Belongs to the sigma-70 factor family. SigI subfamily.</text>
</comment>
<dbReference type="SUPFAM" id="SSF88946">
    <property type="entry name" value="Sigma2 domain of RNA polymerase sigma factors"/>
    <property type="match status" value="1"/>
</dbReference>
<evidence type="ECO:0000259" key="7">
    <source>
        <dbReference type="Pfam" id="PF04542"/>
    </source>
</evidence>
<feature type="DNA-binding region" description="H-T-H motif" evidence="6">
    <location>
        <begin position="207"/>
        <end position="226"/>
    </location>
</feature>
<dbReference type="Proteomes" id="UP001549104">
    <property type="component" value="Unassembled WGS sequence"/>
</dbReference>
<keyword evidence="3 6" id="KW-0731">Sigma factor</keyword>
<organism evidence="8 9">
    <name type="scientific">Sporosarcina psychrophila</name>
    <name type="common">Bacillus psychrophilus</name>
    <dbReference type="NCBI Taxonomy" id="1476"/>
    <lineage>
        <taxon>Bacteria</taxon>
        <taxon>Bacillati</taxon>
        <taxon>Bacillota</taxon>
        <taxon>Bacilli</taxon>
        <taxon>Bacillales</taxon>
        <taxon>Caryophanaceae</taxon>
        <taxon>Sporosarcina</taxon>
    </lineage>
</organism>
<comment type="subunit">
    <text evidence="6">Interacts with RsgI.</text>
</comment>
<dbReference type="InterPro" id="IPR013325">
    <property type="entry name" value="RNA_pol_sigma_r2"/>
</dbReference>
<dbReference type="Gene3D" id="1.10.1740.10">
    <property type="match status" value="1"/>
</dbReference>
<keyword evidence="9" id="KW-1185">Reference proteome</keyword>
<evidence type="ECO:0000313" key="9">
    <source>
        <dbReference type="Proteomes" id="UP001549104"/>
    </source>
</evidence>
<comment type="subcellular location">
    <subcellularLocation>
        <location evidence="6">Cytoplasm</location>
    </subcellularLocation>
</comment>
<evidence type="ECO:0000256" key="1">
    <source>
        <dbReference type="ARBA" id="ARBA00022490"/>
    </source>
</evidence>
<keyword evidence="4 6" id="KW-0238">DNA-binding</keyword>
<evidence type="ECO:0000313" key="8">
    <source>
        <dbReference type="EMBL" id="MET3659504.1"/>
    </source>
</evidence>
<comment type="activity regulation">
    <text evidence="6">Negatively regulated by the anti-sigma-I factor RsgI.</text>
</comment>
<sequence>MLLSIMQGVFNKKSDTALNELVLKAKRGDKKVMNDLLIAFTPFMKKTASFVCKRFVDEHDDEFSIAMSGFHEAVLQFSPGENSSLTTFSHLIIRRRLFDHFRKEATRNDAIHLVKAEDETTGSDAQHYVFDQSSIASYSREQQAAERREEIMEYTKLLKDYGLSFHELAMSSPKHADSRKTAIHIAQIIAETPEFYTYLMANKRLPMKELETTVEVSRKTIERHRRHIIAVTLLLNSQFVYIKEYIKGELI</sequence>
<evidence type="ECO:0000256" key="6">
    <source>
        <dbReference type="HAMAP-Rule" id="MF_02064"/>
    </source>
</evidence>
<evidence type="ECO:0000256" key="3">
    <source>
        <dbReference type="ARBA" id="ARBA00023082"/>
    </source>
</evidence>
<feature type="short sequence motif" description="Polymerase core binding" evidence="6">
    <location>
        <begin position="61"/>
        <end position="74"/>
    </location>
</feature>
<gene>
    <name evidence="6" type="primary">sigI</name>
    <name evidence="8" type="ORF">ABIC55_004644</name>
</gene>
<protein>
    <recommendedName>
        <fullName evidence="6">RNA polymerase sigma factor SigI</fullName>
    </recommendedName>
</protein>
<dbReference type="Pfam" id="PF04542">
    <property type="entry name" value="Sigma70_r2"/>
    <property type="match status" value="1"/>
</dbReference>
<evidence type="ECO:0000256" key="4">
    <source>
        <dbReference type="ARBA" id="ARBA00023125"/>
    </source>
</evidence>
<keyword evidence="1 6" id="KW-0963">Cytoplasm</keyword>
<evidence type="ECO:0000256" key="5">
    <source>
        <dbReference type="ARBA" id="ARBA00023163"/>
    </source>
</evidence>
<feature type="domain" description="RNA polymerase sigma-70 region 2" evidence="7">
    <location>
        <begin position="44"/>
        <end position="105"/>
    </location>
</feature>
<proteinExistence type="inferred from homology"/>
<dbReference type="RefSeq" id="WP_354314922.1">
    <property type="nucleotide sequence ID" value="NZ_JBEPME010000011.1"/>
</dbReference>